<evidence type="ECO:0000256" key="2">
    <source>
        <dbReference type="ARBA" id="ARBA00023015"/>
    </source>
</evidence>
<protein>
    <submittedName>
        <fullName evidence="6">Transcriptional regulator, LysR family</fullName>
    </submittedName>
</protein>
<evidence type="ECO:0000256" key="1">
    <source>
        <dbReference type="ARBA" id="ARBA00009437"/>
    </source>
</evidence>
<evidence type="ECO:0000313" key="7">
    <source>
        <dbReference type="Proteomes" id="UP000016569"/>
    </source>
</evidence>
<accession>A0A8E0NCJ8</accession>
<comment type="similarity">
    <text evidence="1">Belongs to the LysR transcriptional regulatory family.</text>
</comment>
<dbReference type="EMBL" id="BATC01000041">
    <property type="protein sequence ID" value="GAD59855.1"/>
    <property type="molecule type" value="Genomic_DNA"/>
</dbReference>
<proteinExistence type="inferred from homology"/>
<evidence type="ECO:0000259" key="5">
    <source>
        <dbReference type="PROSITE" id="PS50931"/>
    </source>
</evidence>
<dbReference type="PANTHER" id="PTHR30537">
    <property type="entry name" value="HTH-TYPE TRANSCRIPTIONAL REGULATOR"/>
    <property type="match status" value="1"/>
</dbReference>
<dbReference type="SUPFAM" id="SSF46785">
    <property type="entry name" value="Winged helix' DNA-binding domain"/>
    <property type="match status" value="1"/>
</dbReference>
<sequence length="303" mass="32693">MRRPLPPLNALRAFEAFARHGSMTAAADELCVTHGAVSRQVKQLQDQLGVVLVEGPRNRLQLTPAGRILADGLTAPFDGISQAVSAARAGPGARREIEIACLGTFAMKWLIPRLSRFVEQHPDLRVRVSESFGPVDFRRQSCDGAIRIVDHDDPAFEPRAAFLANNHGPVVAADLAGADLTVADLFRLPRLYATTYREGWRTWTAANGLDLPPPTAEREFGHNHSLIEAAAAGLGAAVIPWSFVAPDIESGRLAAPFGFISRPASYVFLRPPHRADPAMDAFQDWLIAEGAATPAPPAPIRPA</sequence>
<dbReference type="InterPro" id="IPR000847">
    <property type="entry name" value="LysR_HTH_N"/>
</dbReference>
<dbReference type="Pfam" id="PF00126">
    <property type="entry name" value="HTH_1"/>
    <property type="match status" value="1"/>
</dbReference>
<evidence type="ECO:0000313" key="6">
    <source>
        <dbReference type="EMBL" id="GAD59855.1"/>
    </source>
</evidence>
<keyword evidence="2" id="KW-0805">Transcription regulation</keyword>
<dbReference type="Gene3D" id="3.40.190.10">
    <property type="entry name" value="Periplasmic binding protein-like II"/>
    <property type="match status" value="2"/>
</dbReference>
<dbReference type="AlphaFoldDB" id="A0A8E0NCJ8"/>
<reference evidence="7" key="1">
    <citation type="journal article" date="2013" name="Genome Announc.">
        <title>Draft Genome Sequence of the Dimorphic Prosthecate Bacterium Brevundimonas abyssalis TAR-001T.</title>
        <authorList>
            <person name="Tsubouchi T."/>
            <person name="Nishi S."/>
            <person name="Usui K."/>
            <person name="Shimane Y."/>
            <person name="Takaki Y."/>
            <person name="Maruyama T."/>
            <person name="Hatada Y."/>
        </authorList>
    </citation>
    <scope>NUCLEOTIDE SEQUENCE [LARGE SCALE GENOMIC DNA]</scope>
    <source>
        <strain evidence="7">TAR-001</strain>
    </source>
</reference>
<comment type="caution">
    <text evidence="6">The sequence shown here is derived from an EMBL/GenBank/DDBJ whole genome shotgun (WGS) entry which is preliminary data.</text>
</comment>
<dbReference type="SUPFAM" id="SSF53850">
    <property type="entry name" value="Periplasmic binding protein-like II"/>
    <property type="match status" value="1"/>
</dbReference>
<dbReference type="RefSeq" id="WP_021697949.1">
    <property type="nucleotide sequence ID" value="NZ_BATC01000041.1"/>
</dbReference>
<dbReference type="GO" id="GO:0003700">
    <property type="term" value="F:DNA-binding transcription factor activity"/>
    <property type="evidence" value="ECO:0007669"/>
    <property type="project" value="InterPro"/>
</dbReference>
<dbReference type="Gene3D" id="1.10.10.10">
    <property type="entry name" value="Winged helix-like DNA-binding domain superfamily/Winged helix DNA-binding domain"/>
    <property type="match status" value="1"/>
</dbReference>
<gene>
    <name evidence="6" type="ORF">MBEBAB_2105</name>
</gene>
<evidence type="ECO:0000256" key="3">
    <source>
        <dbReference type="ARBA" id="ARBA00023125"/>
    </source>
</evidence>
<dbReference type="GO" id="GO:0043565">
    <property type="term" value="F:sequence-specific DNA binding"/>
    <property type="evidence" value="ECO:0007669"/>
    <property type="project" value="TreeGrafter"/>
</dbReference>
<dbReference type="PROSITE" id="PS50931">
    <property type="entry name" value="HTH_LYSR"/>
    <property type="match status" value="1"/>
</dbReference>
<dbReference type="OrthoDB" id="9793571at2"/>
<dbReference type="PANTHER" id="PTHR30537:SF74">
    <property type="entry name" value="HTH-TYPE TRANSCRIPTIONAL REGULATOR TRPI"/>
    <property type="match status" value="1"/>
</dbReference>
<dbReference type="Pfam" id="PF03466">
    <property type="entry name" value="LysR_substrate"/>
    <property type="match status" value="1"/>
</dbReference>
<evidence type="ECO:0000256" key="4">
    <source>
        <dbReference type="ARBA" id="ARBA00023163"/>
    </source>
</evidence>
<dbReference type="GO" id="GO:0006351">
    <property type="term" value="P:DNA-templated transcription"/>
    <property type="evidence" value="ECO:0007669"/>
    <property type="project" value="TreeGrafter"/>
</dbReference>
<dbReference type="InterPro" id="IPR036388">
    <property type="entry name" value="WH-like_DNA-bd_sf"/>
</dbReference>
<keyword evidence="7" id="KW-1185">Reference proteome</keyword>
<keyword evidence="3" id="KW-0238">DNA-binding</keyword>
<dbReference type="Proteomes" id="UP000016569">
    <property type="component" value="Unassembled WGS sequence"/>
</dbReference>
<dbReference type="InterPro" id="IPR036390">
    <property type="entry name" value="WH_DNA-bd_sf"/>
</dbReference>
<dbReference type="InterPro" id="IPR005119">
    <property type="entry name" value="LysR_subst-bd"/>
</dbReference>
<feature type="domain" description="HTH lysR-type" evidence="5">
    <location>
        <begin position="6"/>
        <end position="63"/>
    </location>
</feature>
<keyword evidence="4" id="KW-0804">Transcription</keyword>
<dbReference type="InterPro" id="IPR058163">
    <property type="entry name" value="LysR-type_TF_proteobact-type"/>
</dbReference>
<name>A0A8E0NCJ8_9CAUL</name>
<organism evidence="6 7">
    <name type="scientific">Brevundimonas abyssalis TAR-001</name>
    <dbReference type="NCBI Taxonomy" id="1391729"/>
    <lineage>
        <taxon>Bacteria</taxon>
        <taxon>Pseudomonadati</taxon>
        <taxon>Pseudomonadota</taxon>
        <taxon>Alphaproteobacteria</taxon>
        <taxon>Caulobacterales</taxon>
        <taxon>Caulobacteraceae</taxon>
        <taxon>Brevundimonas</taxon>
    </lineage>
</organism>